<dbReference type="EMBL" id="BRXY01000554">
    <property type="protein sequence ID" value="GMH99712.1"/>
    <property type="molecule type" value="Genomic_DNA"/>
</dbReference>
<evidence type="ECO:0000313" key="7">
    <source>
        <dbReference type="EMBL" id="GMH99712.1"/>
    </source>
</evidence>
<evidence type="ECO:0000256" key="3">
    <source>
        <dbReference type="PIRSR" id="PIRSR000097-1"/>
    </source>
</evidence>
<name>A0A9W7C5N6_9STRA</name>
<dbReference type="InterPro" id="IPR020471">
    <property type="entry name" value="AKR"/>
</dbReference>
<feature type="binding site" evidence="4">
    <location>
        <position position="115"/>
    </location>
    <ligand>
        <name>substrate</name>
    </ligand>
</feature>
<evidence type="ECO:0000256" key="5">
    <source>
        <dbReference type="PIRSR" id="PIRSR000097-3"/>
    </source>
</evidence>
<organism evidence="7 8">
    <name type="scientific">Triparma strigata</name>
    <dbReference type="NCBI Taxonomy" id="1606541"/>
    <lineage>
        <taxon>Eukaryota</taxon>
        <taxon>Sar</taxon>
        <taxon>Stramenopiles</taxon>
        <taxon>Ochrophyta</taxon>
        <taxon>Bolidophyceae</taxon>
        <taxon>Parmales</taxon>
        <taxon>Triparmaceae</taxon>
        <taxon>Triparma</taxon>
    </lineage>
</organism>
<dbReference type="SUPFAM" id="SSF51430">
    <property type="entry name" value="NAD(P)-linked oxidoreductase"/>
    <property type="match status" value="1"/>
</dbReference>
<dbReference type="InterPro" id="IPR018170">
    <property type="entry name" value="Aldo/ket_reductase_CS"/>
</dbReference>
<dbReference type="PROSITE" id="PS00063">
    <property type="entry name" value="ALDOKETO_REDUCTASE_3"/>
    <property type="match status" value="1"/>
</dbReference>
<dbReference type="InterPro" id="IPR036812">
    <property type="entry name" value="NAD(P)_OxRdtase_dom_sf"/>
</dbReference>
<accession>A0A9W7C5N6</accession>
<dbReference type="PIRSF" id="PIRSF000097">
    <property type="entry name" value="AKR"/>
    <property type="match status" value="1"/>
</dbReference>
<dbReference type="PRINTS" id="PR00069">
    <property type="entry name" value="ALDKETRDTASE"/>
</dbReference>
<feature type="active site" description="Proton donor" evidence="3">
    <location>
        <position position="53"/>
    </location>
</feature>
<dbReference type="FunFam" id="3.20.20.100:FF:000007">
    <property type="entry name" value="NAD(P)H-dependent D-xylose reductase xyl1"/>
    <property type="match status" value="1"/>
</dbReference>
<evidence type="ECO:0000256" key="4">
    <source>
        <dbReference type="PIRSR" id="PIRSR000097-2"/>
    </source>
</evidence>
<comment type="caution">
    <text evidence="7">The sequence shown here is derived from an EMBL/GenBank/DDBJ whole genome shotgun (WGS) entry which is preliminary data.</text>
</comment>
<comment type="similarity">
    <text evidence="1">Belongs to the aldo/keto reductase family.</text>
</comment>
<evidence type="ECO:0000259" key="6">
    <source>
        <dbReference type="Pfam" id="PF00248"/>
    </source>
</evidence>
<proteinExistence type="inferred from homology"/>
<evidence type="ECO:0000256" key="1">
    <source>
        <dbReference type="ARBA" id="ARBA00007905"/>
    </source>
</evidence>
<dbReference type="GO" id="GO:0016491">
    <property type="term" value="F:oxidoreductase activity"/>
    <property type="evidence" value="ECO:0007669"/>
    <property type="project" value="UniProtKB-KW"/>
</dbReference>
<dbReference type="Gene3D" id="3.20.20.100">
    <property type="entry name" value="NADP-dependent oxidoreductase domain"/>
    <property type="match status" value="1"/>
</dbReference>
<gene>
    <name evidence="7" type="ORF">TrST_g13105</name>
</gene>
<reference evidence="8" key="1">
    <citation type="journal article" date="2023" name="Commun. Biol.">
        <title>Genome analysis of Parmales, the sister group of diatoms, reveals the evolutionary specialization of diatoms from phago-mixotrophs to photoautotrophs.</title>
        <authorList>
            <person name="Ban H."/>
            <person name="Sato S."/>
            <person name="Yoshikawa S."/>
            <person name="Yamada K."/>
            <person name="Nakamura Y."/>
            <person name="Ichinomiya M."/>
            <person name="Sato N."/>
            <person name="Blanc-Mathieu R."/>
            <person name="Endo H."/>
            <person name="Kuwata A."/>
            <person name="Ogata H."/>
        </authorList>
    </citation>
    <scope>NUCLEOTIDE SEQUENCE [LARGE SCALE GENOMIC DNA]</scope>
    <source>
        <strain evidence="8">NIES 3701</strain>
    </source>
</reference>
<evidence type="ECO:0000256" key="2">
    <source>
        <dbReference type="ARBA" id="ARBA00023002"/>
    </source>
</evidence>
<feature type="domain" description="NADP-dependent oxidoreductase" evidence="6">
    <location>
        <begin position="33"/>
        <end position="306"/>
    </location>
</feature>
<sequence>MSSPSCPAATTLPLPNGALPTVGLGCWKLANPEAIVSKAIEKGWRHIDSACDYGNEVEVGKGIKKGLEAAGVKRSDLFVTSKLWNTYHRPEHVEAACRKTLADLGLDYLDLYLIHFPIPLKFVPFETRYPPEWTHDPSGENVMVPDPVSISETWSAMESLVEKGLVKDIGVANFNAALILELLKKSKIKPAVNQIELHPHLSQDRLVEFCKAKGIAVTGFSPLGSGSYIELGMDNGQGVGLLKDPAVLSIAAKHSKSPAQILLRWGVERGNAIIPKTSSEGRLEENINIFDFELDDKDMEEMAKLNRNMRYNDPGVFCKGMGGDYPIWD</sequence>
<dbReference type="OrthoDB" id="416253at2759"/>
<dbReference type="AlphaFoldDB" id="A0A9W7C5N6"/>
<evidence type="ECO:0000313" key="8">
    <source>
        <dbReference type="Proteomes" id="UP001165085"/>
    </source>
</evidence>
<dbReference type="PANTHER" id="PTHR11732">
    <property type="entry name" value="ALDO/KETO REDUCTASE"/>
    <property type="match status" value="1"/>
</dbReference>
<dbReference type="Pfam" id="PF00248">
    <property type="entry name" value="Aldo_ket_red"/>
    <property type="match status" value="1"/>
</dbReference>
<feature type="site" description="Lowers pKa of active site Tyr" evidence="5">
    <location>
        <position position="82"/>
    </location>
</feature>
<keyword evidence="2" id="KW-0560">Oxidoreductase</keyword>
<protein>
    <recommendedName>
        <fullName evidence="6">NADP-dependent oxidoreductase domain-containing protein</fullName>
    </recommendedName>
</protein>
<dbReference type="Proteomes" id="UP001165085">
    <property type="component" value="Unassembled WGS sequence"/>
</dbReference>
<dbReference type="InterPro" id="IPR023210">
    <property type="entry name" value="NADP_OxRdtase_dom"/>
</dbReference>
<keyword evidence="8" id="KW-1185">Reference proteome</keyword>